<gene>
    <name evidence="2" type="ORF">E2562_010934</name>
</gene>
<dbReference type="AlphaFoldDB" id="A0A6G1BUZ1"/>
<organism evidence="2 3">
    <name type="scientific">Oryza meyeriana var. granulata</name>
    <dbReference type="NCBI Taxonomy" id="110450"/>
    <lineage>
        <taxon>Eukaryota</taxon>
        <taxon>Viridiplantae</taxon>
        <taxon>Streptophyta</taxon>
        <taxon>Embryophyta</taxon>
        <taxon>Tracheophyta</taxon>
        <taxon>Spermatophyta</taxon>
        <taxon>Magnoliopsida</taxon>
        <taxon>Liliopsida</taxon>
        <taxon>Poales</taxon>
        <taxon>Poaceae</taxon>
        <taxon>BOP clade</taxon>
        <taxon>Oryzoideae</taxon>
        <taxon>Oryzeae</taxon>
        <taxon>Oryzinae</taxon>
        <taxon>Oryza</taxon>
        <taxon>Oryza meyeriana</taxon>
    </lineage>
</organism>
<accession>A0A6G1BUZ1</accession>
<evidence type="ECO:0000256" key="1">
    <source>
        <dbReference type="SAM" id="MobiDB-lite"/>
    </source>
</evidence>
<feature type="region of interest" description="Disordered" evidence="1">
    <location>
        <begin position="83"/>
        <end position="217"/>
    </location>
</feature>
<dbReference type="Proteomes" id="UP000479710">
    <property type="component" value="Unassembled WGS sequence"/>
</dbReference>
<comment type="caution">
    <text evidence="2">The sequence shown here is derived from an EMBL/GenBank/DDBJ whole genome shotgun (WGS) entry which is preliminary data.</text>
</comment>
<feature type="compositionally biased region" description="Low complexity" evidence="1">
    <location>
        <begin position="165"/>
        <end position="177"/>
    </location>
</feature>
<keyword evidence="3" id="KW-1185">Reference proteome</keyword>
<proteinExistence type="predicted"/>
<dbReference type="EMBL" id="SPHZ02000011">
    <property type="protein sequence ID" value="KAF0891726.1"/>
    <property type="molecule type" value="Genomic_DNA"/>
</dbReference>
<reference evidence="2 3" key="1">
    <citation type="submission" date="2019-11" db="EMBL/GenBank/DDBJ databases">
        <title>Whole genome sequence of Oryza granulata.</title>
        <authorList>
            <person name="Li W."/>
        </authorList>
    </citation>
    <scope>NUCLEOTIDE SEQUENCE [LARGE SCALE GENOMIC DNA]</scope>
    <source>
        <strain evidence="3">cv. Menghai</strain>
        <tissue evidence="2">Leaf</tissue>
    </source>
</reference>
<evidence type="ECO:0000313" key="2">
    <source>
        <dbReference type="EMBL" id="KAF0891726.1"/>
    </source>
</evidence>
<feature type="compositionally biased region" description="Low complexity" evidence="1">
    <location>
        <begin position="121"/>
        <end position="135"/>
    </location>
</feature>
<name>A0A6G1BUZ1_9ORYZ</name>
<protein>
    <submittedName>
        <fullName evidence="2">Uncharacterized protein</fullName>
    </submittedName>
</protein>
<feature type="compositionally biased region" description="Polar residues" evidence="1">
    <location>
        <begin position="192"/>
        <end position="205"/>
    </location>
</feature>
<sequence length="217" mass="23663">MAERREGDALAPCCCFPWRELVRDCADALRRPAPPEVIMGRTTCLCGQTIERFGCGHSGHQLEEASMQPPSCMICLPGGRLREREEKPPSPVCSSADAPGQEEPLVLLPPPPSRFVRARARQCQDQASSSSSVQDSRVRERSSSPPPSFSLVHAPAEQSQDPSASVQDSEVQERSSSSPPPSRFVHARVEQGQDQPPSSNSVQDSEMQERLLPPLPS</sequence>
<evidence type="ECO:0000313" key="3">
    <source>
        <dbReference type="Proteomes" id="UP000479710"/>
    </source>
</evidence>